<dbReference type="SUPFAM" id="SSF50494">
    <property type="entry name" value="Trypsin-like serine proteases"/>
    <property type="match status" value="1"/>
</dbReference>
<dbReference type="InterPro" id="IPR043504">
    <property type="entry name" value="Peptidase_S1_PA_chymotrypsin"/>
</dbReference>
<dbReference type="PANTHER" id="PTHR11102:SF160">
    <property type="entry name" value="ERAD-ASSOCIATED E3 UBIQUITIN-PROTEIN LIGASE COMPONENT HRD3"/>
    <property type="match status" value="1"/>
</dbReference>
<dbReference type="InterPro" id="IPR050767">
    <property type="entry name" value="Sel1_AlgK"/>
</dbReference>
<name>A0A8J2Z0N9_9PROT</name>
<dbReference type="SUPFAM" id="SSF81901">
    <property type="entry name" value="HCP-like"/>
    <property type="match status" value="1"/>
</dbReference>
<dbReference type="InterPro" id="IPR011990">
    <property type="entry name" value="TPR-like_helical_dom_sf"/>
</dbReference>
<dbReference type="Gene3D" id="2.40.10.10">
    <property type="entry name" value="Trypsin-like serine proteases"/>
    <property type="match status" value="2"/>
</dbReference>
<dbReference type="SMART" id="SM00671">
    <property type="entry name" value="SEL1"/>
    <property type="match status" value="4"/>
</dbReference>
<accession>A0A8J2Z0N9</accession>
<dbReference type="AlphaFoldDB" id="A0A8J2Z0N9"/>
<dbReference type="EMBL" id="BMJQ01000022">
    <property type="protein sequence ID" value="GGF45346.1"/>
    <property type="molecule type" value="Genomic_DNA"/>
</dbReference>
<reference evidence="1" key="2">
    <citation type="submission" date="2020-09" db="EMBL/GenBank/DDBJ databases">
        <authorList>
            <person name="Sun Q."/>
            <person name="Zhou Y."/>
        </authorList>
    </citation>
    <scope>NUCLEOTIDE SEQUENCE</scope>
    <source>
        <strain evidence="1">CGMCC 1.15725</strain>
    </source>
</reference>
<comment type="caution">
    <text evidence="1">The sequence shown here is derived from an EMBL/GenBank/DDBJ whole genome shotgun (WGS) entry which is preliminary data.</text>
</comment>
<dbReference type="Pfam" id="PF08238">
    <property type="entry name" value="Sel1"/>
    <property type="match status" value="4"/>
</dbReference>
<dbReference type="Proteomes" id="UP000646365">
    <property type="component" value="Unassembled WGS sequence"/>
</dbReference>
<organism evidence="1 2">
    <name type="scientific">Aliidongia dinghuensis</name>
    <dbReference type="NCBI Taxonomy" id="1867774"/>
    <lineage>
        <taxon>Bacteria</taxon>
        <taxon>Pseudomonadati</taxon>
        <taxon>Pseudomonadota</taxon>
        <taxon>Alphaproteobacteria</taxon>
        <taxon>Rhodospirillales</taxon>
        <taxon>Dongiaceae</taxon>
        <taxon>Aliidongia</taxon>
    </lineage>
</organism>
<proteinExistence type="predicted"/>
<dbReference type="PROSITE" id="PS51257">
    <property type="entry name" value="PROKAR_LIPOPROTEIN"/>
    <property type="match status" value="1"/>
</dbReference>
<dbReference type="InterPro" id="IPR009003">
    <property type="entry name" value="Peptidase_S1_PA"/>
</dbReference>
<dbReference type="InterPro" id="IPR001940">
    <property type="entry name" value="Peptidase_S1C"/>
</dbReference>
<sequence>MGSWCRQGAVAALIAVVGVAGCQTVPPEQASLPAAEAAFNQHKFPDAYAQAKPLADRGDVKAEWLLYRMYFQGGYNFSRDLDEAVRWLTKAAEQGDAEAQVTLSLDYANGYGGIPVNDPLSLKWARAAADQNYAGGQRVLGYLYEVGRGVPKDLGESIRWTALAAEQGDGTALSNLGGDFLNGRGVPQDYKEALFWFSASIPRTNNPTMLSRITAARDTASSHLSQTDAQQVKMEAMAWTPTAGALDHVRSLAGLTGTPTAASTQKIASGSGFVLNRAGYILTNEHVVKSCGTVTVRLAGGQNEKADVVAVDKTNDLALLKAQVPVGVPAAFRAGPSIQQGDSVVLVGFPLSGLLTTDLNVTTGSVSALSGLQDDTRKLQFTAPTQSGNSGGPLMDQTGAVVGVAEMTLNSLALAVTTGAQSENANFAIKSSVVETFLDSKGVHYETSSVGRERKVADLTSAARAFTIFVECRR</sequence>
<dbReference type="RefSeq" id="WP_189051851.1">
    <property type="nucleotide sequence ID" value="NZ_BMJQ01000022.1"/>
</dbReference>
<dbReference type="Pfam" id="PF13365">
    <property type="entry name" value="Trypsin_2"/>
    <property type="match status" value="1"/>
</dbReference>
<dbReference type="Gene3D" id="1.25.40.10">
    <property type="entry name" value="Tetratricopeptide repeat domain"/>
    <property type="match status" value="1"/>
</dbReference>
<dbReference type="InterPro" id="IPR006597">
    <property type="entry name" value="Sel1-like"/>
</dbReference>
<evidence type="ECO:0000313" key="1">
    <source>
        <dbReference type="EMBL" id="GGF45346.1"/>
    </source>
</evidence>
<dbReference type="GO" id="GO:0004252">
    <property type="term" value="F:serine-type endopeptidase activity"/>
    <property type="evidence" value="ECO:0007669"/>
    <property type="project" value="InterPro"/>
</dbReference>
<dbReference type="PRINTS" id="PR00834">
    <property type="entry name" value="PROTEASES2C"/>
</dbReference>
<evidence type="ECO:0000313" key="2">
    <source>
        <dbReference type="Proteomes" id="UP000646365"/>
    </source>
</evidence>
<gene>
    <name evidence="1" type="ORF">GCM10011611_59740</name>
</gene>
<protein>
    <submittedName>
        <fullName evidence="1">Uncharacterized protein</fullName>
    </submittedName>
</protein>
<reference evidence="1" key="1">
    <citation type="journal article" date="2014" name="Int. J. Syst. Evol. Microbiol.">
        <title>Complete genome sequence of Corynebacterium casei LMG S-19264T (=DSM 44701T), isolated from a smear-ripened cheese.</title>
        <authorList>
            <consortium name="US DOE Joint Genome Institute (JGI-PGF)"/>
            <person name="Walter F."/>
            <person name="Albersmeier A."/>
            <person name="Kalinowski J."/>
            <person name="Ruckert C."/>
        </authorList>
    </citation>
    <scope>NUCLEOTIDE SEQUENCE</scope>
    <source>
        <strain evidence="1">CGMCC 1.15725</strain>
    </source>
</reference>
<dbReference type="GO" id="GO:0006508">
    <property type="term" value="P:proteolysis"/>
    <property type="evidence" value="ECO:0007669"/>
    <property type="project" value="InterPro"/>
</dbReference>
<dbReference type="PANTHER" id="PTHR11102">
    <property type="entry name" value="SEL-1-LIKE PROTEIN"/>
    <property type="match status" value="1"/>
</dbReference>
<keyword evidence="2" id="KW-1185">Reference proteome</keyword>